<dbReference type="RefSeq" id="XP_050935339.1">
    <property type="nucleotide sequence ID" value="XM_051079382.1"/>
</dbReference>
<name>A0ABM3KC24_CUCME</name>
<keyword evidence="1" id="KW-1185">Reference proteome</keyword>
<proteinExistence type="predicted"/>
<dbReference type="GeneID" id="103497433"/>
<dbReference type="Gene3D" id="3.70.10.10">
    <property type="match status" value="1"/>
</dbReference>
<dbReference type="Proteomes" id="UP001652600">
    <property type="component" value="Chromosome 11"/>
</dbReference>
<reference evidence="2" key="1">
    <citation type="submission" date="2025-08" db="UniProtKB">
        <authorList>
            <consortium name="RefSeq"/>
        </authorList>
    </citation>
    <scope>IDENTIFICATION</scope>
    <source>
        <tissue evidence="2">Stem</tissue>
    </source>
</reference>
<organism evidence="1 2">
    <name type="scientific">Cucumis melo</name>
    <name type="common">Muskmelon</name>
    <dbReference type="NCBI Taxonomy" id="3656"/>
    <lineage>
        <taxon>Eukaryota</taxon>
        <taxon>Viridiplantae</taxon>
        <taxon>Streptophyta</taxon>
        <taxon>Embryophyta</taxon>
        <taxon>Tracheophyta</taxon>
        <taxon>Spermatophyta</taxon>
        <taxon>Magnoliopsida</taxon>
        <taxon>eudicotyledons</taxon>
        <taxon>Gunneridae</taxon>
        <taxon>Pentapetalae</taxon>
        <taxon>rosids</taxon>
        <taxon>fabids</taxon>
        <taxon>Cucurbitales</taxon>
        <taxon>Cucurbitaceae</taxon>
        <taxon>Benincaseae</taxon>
        <taxon>Cucumis</taxon>
    </lineage>
</organism>
<sequence>MLIFDMNPFEPFADMVSIMHRFAYFAYIHCNPSMFTIFIPHFCPPSIITLTMLPQFFTHFFCDQNHSVKFSIEEFYSQFTHHKRSGYDFLTFCLTDLRSHMTLEFCSSCFELDPSPRYLDTWQPYYPHELKRKINYGSFVSFKLHDFRRLVVIFNDTRIYVPFRVTNSKIKFILPDREIVFTTEMNECIIGGIREGEELRGSISLNPREAYFNYTSKRLWLFETYDTSGITLVAPFGLYANISTFFPQFFF</sequence>
<accession>A0ABM3KC24</accession>
<evidence type="ECO:0000313" key="2">
    <source>
        <dbReference type="RefSeq" id="XP_050935339.1"/>
    </source>
</evidence>
<protein>
    <submittedName>
        <fullName evidence="2">Uncharacterized protein LOC103497433</fullName>
    </submittedName>
</protein>
<gene>
    <name evidence="2" type="primary">LOC103497433</name>
</gene>
<evidence type="ECO:0000313" key="1">
    <source>
        <dbReference type="Proteomes" id="UP001652600"/>
    </source>
</evidence>